<feature type="transmembrane region" description="Helical" evidence="1">
    <location>
        <begin position="79"/>
        <end position="97"/>
    </location>
</feature>
<dbReference type="Proteomes" id="UP000515291">
    <property type="component" value="Chromosome"/>
</dbReference>
<evidence type="ECO:0000256" key="1">
    <source>
        <dbReference type="SAM" id="Phobius"/>
    </source>
</evidence>
<name>A0A7G6TVG8_9BRAD</name>
<reference evidence="3" key="1">
    <citation type="journal article" date="2020" name="Mol. Plant Microbe">
        <title>Rhizobial microsymbionts of the narrowly endemic Oxytropis species growing in Kamchatka are characterized by significant genetic diversity and possess a set of genes that are associated with T3SS and T6SS secretion systems and can affect the development of symbiosis.</title>
        <authorList>
            <person name="Safronova V."/>
            <person name="Guro P."/>
            <person name="Sazanova A."/>
            <person name="Kuznetsova I."/>
            <person name="Belimov A."/>
            <person name="Yakubov V."/>
            <person name="Chirak E."/>
            <person name="Afonin A."/>
            <person name="Gogolev Y."/>
            <person name="Andronov E."/>
            <person name="Tikhonovich I."/>
        </authorList>
    </citation>
    <scope>NUCLEOTIDE SEQUENCE [LARGE SCALE GENOMIC DNA]</scope>
    <source>
        <strain evidence="3">581</strain>
    </source>
</reference>
<keyword evidence="1" id="KW-1133">Transmembrane helix</keyword>
<evidence type="ECO:0000313" key="2">
    <source>
        <dbReference type="EMBL" id="QND70750.1"/>
    </source>
</evidence>
<dbReference type="AlphaFoldDB" id="A0A7G6TVG8"/>
<dbReference type="EMBL" id="CP050292">
    <property type="protein sequence ID" value="QND70750.1"/>
    <property type="molecule type" value="Genomic_DNA"/>
</dbReference>
<feature type="transmembrane region" description="Helical" evidence="1">
    <location>
        <begin position="12"/>
        <end position="34"/>
    </location>
</feature>
<sequence>MDAAYHARKIMVLLVWGIFLMIALIPGGIVGWLIGRIPLPVGWCVLLALGVSGAAGFVVSNMRMSSPNATAKYHFENAISLFGPPILAAMLLGLFIARRMNVSSRPSHVAPEDWHGDDPRRR</sequence>
<feature type="transmembrane region" description="Helical" evidence="1">
    <location>
        <begin position="40"/>
        <end position="59"/>
    </location>
</feature>
<keyword evidence="1" id="KW-0472">Membrane</keyword>
<accession>A0A7G6TVG8</accession>
<keyword evidence="1" id="KW-0812">Transmembrane</keyword>
<dbReference type="KEGG" id="trb:HB776_05515"/>
<organism evidence="2 3">
    <name type="scientific">Tardiphaga robiniae</name>
    <dbReference type="NCBI Taxonomy" id="943830"/>
    <lineage>
        <taxon>Bacteria</taxon>
        <taxon>Pseudomonadati</taxon>
        <taxon>Pseudomonadota</taxon>
        <taxon>Alphaproteobacteria</taxon>
        <taxon>Hyphomicrobiales</taxon>
        <taxon>Nitrobacteraceae</taxon>
        <taxon>Tardiphaga</taxon>
    </lineage>
</organism>
<dbReference type="RefSeq" id="WP_184515859.1">
    <property type="nucleotide sequence ID" value="NZ_CP050292.1"/>
</dbReference>
<gene>
    <name evidence="2" type="ORF">HB776_05515</name>
</gene>
<proteinExistence type="predicted"/>
<protein>
    <submittedName>
        <fullName evidence="2">Uncharacterized protein</fullName>
    </submittedName>
</protein>
<evidence type="ECO:0000313" key="3">
    <source>
        <dbReference type="Proteomes" id="UP000515291"/>
    </source>
</evidence>